<evidence type="ECO:0000256" key="16">
    <source>
        <dbReference type="ARBA" id="ARBA00049428"/>
    </source>
</evidence>
<keyword evidence="5" id="KW-1133">Transmembrane helix</keyword>
<comment type="subcellular location">
    <subcellularLocation>
        <location evidence="2">Endomembrane system</location>
        <topology evidence="2">Multi-pass membrane protein</topology>
    </subcellularLocation>
</comment>
<evidence type="ECO:0000313" key="18">
    <source>
        <dbReference type="Proteomes" id="UP000616769"/>
    </source>
</evidence>
<dbReference type="InterPro" id="IPR006838">
    <property type="entry name" value="ADTRP_AIG1"/>
</dbReference>
<evidence type="ECO:0000256" key="10">
    <source>
        <dbReference type="ARBA" id="ARBA00048680"/>
    </source>
</evidence>
<comment type="catalytic activity">
    <reaction evidence="13">
        <text>9-octadecanoyloxy-octadecanoate + H2O = 9-hydroxy-octadecanoate + octadecanoate + H(+)</text>
        <dbReference type="Rhea" id="RHEA:52096"/>
        <dbReference type="ChEBI" id="CHEBI:15377"/>
        <dbReference type="ChEBI" id="CHEBI:15378"/>
        <dbReference type="ChEBI" id="CHEBI:25629"/>
        <dbReference type="ChEBI" id="CHEBI:136286"/>
        <dbReference type="ChEBI" id="CHEBI:136373"/>
    </reaction>
    <physiologicalReaction direction="left-to-right" evidence="13">
        <dbReference type="Rhea" id="RHEA:52097"/>
    </physiologicalReaction>
</comment>
<comment type="catalytic activity">
    <reaction evidence="9">
        <text>9-hexadecanoyloxy-octadecanoate + H2O = 9-hydroxy-octadecanoate + hexadecanoate + H(+)</text>
        <dbReference type="Rhea" id="RHEA:52052"/>
        <dbReference type="ChEBI" id="CHEBI:7896"/>
        <dbReference type="ChEBI" id="CHEBI:15377"/>
        <dbReference type="ChEBI" id="CHEBI:15378"/>
        <dbReference type="ChEBI" id="CHEBI:83670"/>
        <dbReference type="ChEBI" id="CHEBI:136286"/>
    </reaction>
    <physiologicalReaction direction="left-to-right" evidence="9">
        <dbReference type="Rhea" id="RHEA:52053"/>
    </physiologicalReaction>
</comment>
<proteinExistence type="inferred from homology"/>
<reference evidence="17 18" key="1">
    <citation type="journal article" date="2015" name="Parasit. Vectors">
        <title>Draft genome of the scabies mite.</title>
        <authorList>
            <person name="Rider S.D.Jr."/>
            <person name="Morgan M.S."/>
            <person name="Arlian L.G."/>
        </authorList>
    </citation>
    <scope>NUCLEOTIDE SEQUENCE [LARGE SCALE GENOMIC DNA]</scope>
    <source>
        <strain evidence="17">Arlian Lab</strain>
    </source>
</reference>
<dbReference type="Proteomes" id="UP000616769">
    <property type="component" value="Unassembled WGS sequence"/>
</dbReference>
<comment type="catalytic activity">
    <reaction evidence="7">
        <text>12-hexadecanoyloxy-octadecanoate + H2O = 12-hydroxyoctadecanoate + hexadecanoate + H(+)</text>
        <dbReference type="Rhea" id="RHEA:52056"/>
        <dbReference type="ChEBI" id="CHEBI:7896"/>
        <dbReference type="ChEBI" id="CHEBI:15377"/>
        <dbReference type="ChEBI" id="CHEBI:15378"/>
        <dbReference type="ChEBI" id="CHEBI:83677"/>
        <dbReference type="ChEBI" id="CHEBI:84201"/>
    </reaction>
    <physiologicalReaction direction="left-to-right" evidence="7">
        <dbReference type="Rhea" id="RHEA:52057"/>
    </physiologicalReaction>
</comment>
<accession>A0A132A1A0</accession>
<sequence length="153" mass="17882">MTSFLFYSLAFPVAMFVTISFWSIWSIDRELIFPKIFDKYYPFWLNQTAHTLVAIAVLIELMLARWTPPAKQSYGLVLINLFSYSYGALVLYIAIAHNVWVYPFISKLDWPQRIGFAVAFGLLNSLLYRLAIEFNRRFSTDRLQCQSTASKKR</sequence>
<evidence type="ECO:0000313" key="17">
    <source>
        <dbReference type="EMBL" id="KPM04733.1"/>
    </source>
</evidence>
<evidence type="ECO:0000256" key="8">
    <source>
        <dbReference type="ARBA" id="ARBA00047427"/>
    </source>
</evidence>
<name>A0A132A1A0_SARSC</name>
<comment type="catalytic activity">
    <reaction evidence="16">
        <text>12-(9Z-hexadecenoyloxy)-octadecanoate + H2O = 12-hydroxyoctadecanoate + (9Z)-hexadecenoate + H(+)</text>
        <dbReference type="Rhea" id="RHEA:52072"/>
        <dbReference type="ChEBI" id="CHEBI:15377"/>
        <dbReference type="ChEBI" id="CHEBI:15378"/>
        <dbReference type="ChEBI" id="CHEBI:32372"/>
        <dbReference type="ChEBI" id="CHEBI:84201"/>
        <dbReference type="ChEBI" id="CHEBI:136312"/>
    </reaction>
    <physiologicalReaction direction="left-to-right" evidence="16">
        <dbReference type="Rhea" id="RHEA:52073"/>
    </physiologicalReaction>
</comment>
<dbReference type="GO" id="GO:0016020">
    <property type="term" value="C:membrane"/>
    <property type="evidence" value="ECO:0007669"/>
    <property type="project" value="InterPro"/>
</dbReference>
<comment type="catalytic activity">
    <reaction evidence="10">
        <text>12-octadecanoyloxy-octadecanoate + H2O = 12-hydroxyoctadecanoate + octadecanoate + H(+)</text>
        <dbReference type="Rhea" id="RHEA:52080"/>
        <dbReference type="ChEBI" id="CHEBI:15377"/>
        <dbReference type="ChEBI" id="CHEBI:15378"/>
        <dbReference type="ChEBI" id="CHEBI:25629"/>
        <dbReference type="ChEBI" id="CHEBI:84201"/>
        <dbReference type="ChEBI" id="CHEBI:136330"/>
    </reaction>
    <physiologicalReaction direction="left-to-right" evidence="10">
        <dbReference type="Rhea" id="RHEA:52081"/>
    </physiologicalReaction>
</comment>
<evidence type="ECO:0000256" key="15">
    <source>
        <dbReference type="ARBA" id="ARBA00049322"/>
    </source>
</evidence>
<dbReference type="EMBL" id="JXLN01009935">
    <property type="protein sequence ID" value="KPM04733.1"/>
    <property type="molecule type" value="Genomic_DNA"/>
</dbReference>
<evidence type="ECO:0000256" key="4">
    <source>
        <dbReference type="ARBA" id="ARBA00022692"/>
    </source>
</evidence>
<gene>
    <name evidence="17" type="ORF">QR98_0031870</name>
</gene>
<evidence type="ECO:0000256" key="6">
    <source>
        <dbReference type="ARBA" id="ARBA00023136"/>
    </source>
</evidence>
<evidence type="ECO:0000256" key="11">
    <source>
        <dbReference type="ARBA" id="ARBA00048701"/>
    </source>
</evidence>
<evidence type="ECO:0000256" key="1">
    <source>
        <dbReference type="ARBA" id="ARBA00000923"/>
    </source>
</evidence>
<dbReference type="VEuPathDB" id="VectorBase:SSCA010675"/>
<comment type="catalytic activity">
    <reaction evidence="11">
        <text>12-(9Z-octadecenoyloxy)-octadecanoate + H2O = 12-hydroxyoctadecanoate + (9Z)-octadecenoate + H(+)</text>
        <dbReference type="Rhea" id="RHEA:52060"/>
        <dbReference type="ChEBI" id="CHEBI:15377"/>
        <dbReference type="ChEBI" id="CHEBI:15378"/>
        <dbReference type="ChEBI" id="CHEBI:30823"/>
        <dbReference type="ChEBI" id="CHEBI:84201"/>
        <dbReference type="ChEBI" id="CHEBI:136302"/>
    </reaction>
    <physiologicalReaction direction="left-to-right" evidence="11">
        <dbReference type="Rhea" id="RHEA:52061"/>
    </physiologicalReaction>
</comment>
<dbReference type="Pfam" id="PF04750">
    <property type="entry name" value="Far-17a_AIG1"/>
    <property type="match status" value="1"/>
</dbReference>
<evidence type="ECO:0000256" key="13">
    <source>
        <dbReference type="ARBA" id="ARBA00049221"/>
    </source>
</evidence>
<protein>
    <submittedName>
        <fullName evidence="17">Androgen-induced protein-like protein</fullName>
    </submittedName>
</protein>
<evidence type="ECO:0000256" key="14">
    <source>
        <dbReference type="ARBA" id="ARBA00049296"/>
    </source>
</evidence>
<organism evidence="17 18">
    <name type="scientific">Sarcoptes scabiei</name>
    <name type="common">Itch mite</name>
    <name type="synonym">Acarus scabiei</name>
    <dbReference type="NCBI Taxonomy" id="52283"/>
    <lineage>
        <taxon>Eukaryota</taxon>
        <taxon>Metazoa</taxon>
        <taxon>Ecdysozoa</taxon>
        <taxon>Arthropoda</taxon>
        <taxon>Chelicerata</taxon>
        <taxon>Arachnida</taxon>
        <taxon>Acari</taxon>
        <taxon>Acariformes</taxon>
        <taxon>Sarcoptiformes</taxon>
        <taxon>Astigmata</taxon>
        <taxon>Psoroptidia</taxon>
        <taxon>Sarcoptoidea</taxon>
        <taxon>Sarcoptidae</taxon>
        <taxon>Sarcoptinae</taxon>
        <taxon>Sarcoptes</taxon>
    </lineage>
</organism>
<dbReference type="AlphaFoldDB" id="A0A132A1A0"/>
<dbReference type="PANTHER" id="PTHR10989:SF16">
    <property type="entry name" value="AT02829P-RELATED"/>
    <property type="match status" value="1"/>
</dbReference>
<keyword evidence="6" id="KW-0472">Membrane</keyword>
<comment type="catalytic activity">
    <reaction evidence="14">
        <text>13-(9Z-octadecenoyloxy)-octadecanoate + H2O = 13-hydroxy-octadecanoate + (9Z)-octadecenoate + H(+)</text>
        <dbReference type="Rhea" id="RHEA:52064"/>
        <dbReference type="ChEBI" id="CHEBI:15377"/>
        <dbReference type="ChEBI" id="CHEBI:15378"/>
        <dbReference type="ChEBI" id="CHEBI:30823"/>
        <dbReference type="ChEBI" id="CHEBI:136303"/>
        <dbReference type="ChEBI" id="CHEBI:136304"/>
    </reaction>
    <physiologicalReaction direction="left-to-right" evidence="14">
        <dbReference type="Rhea" id="RHEA:52065"/>
    </physiologicalReaction>
</comment>
<dbReference type="PANTHER" id="PTHR10989">
    <property type="entry name" value="ANDROGEN-INDUCED PROTEIN 1-RELATED"/>
    <property type="match status" value="1"/>
</dbReference>
<comment type="catalytic activity">
    <reaction evidence="1">
        <text>9-(9Z-hexadecenoyloxy)-octadecanoate + H2O = (9Z)-hexadecenoate + 9-hydroxy-octadecanoate + H(+)</text>
        <dbReference type="Rhea" id="RHEA:52068"/>
        <dbReference type="ChEBI" id="CHEBI:15377"/>
        <dbReference type="ChEBI" id="CHEBI:15378"/>
        <dbReference type="ChEBI" id="CHEBI:32372"/>
        <dbReference type="ChEBI" id="CHEBI:136286"/>
        <dbReference type="ChEBI" id="CHEBI:136309"/>
    </reaction>
    <physiologicalReaction direction="left-to-right" evidence="1">
        <dbReference type="Rhea" id="RHEA:52069"/>
    </physiologicalReaction>
</comment>
<evidence type="ECO:0000256" key="2">
    <source>
        <dbReference type="ARBA" id="ARBA00004127"/>
    </source>
</evidence>
<comment type="similarity">
    <text evidence="3">Belongs to the AIG1 family.</text>
</comment>
<evidence type="ECO:0000256" key="7">
    <source>
        <dbReference type="ARBA" id="ARBA00047368"/>
    </source>
</evidence>
<dbReference type="OrthoDB" id="1898221at2759"/>
<dbReference type="GO" id="GO:0012505">
    <property type="term" value="C:endomembrane system"/>
    <property type="evidence" value="ECO:0007669"/>
    <property type="project" value="UniProtKB-SubCell"/>
</dbReference>
<comment type="catalytic activity">
    <reaction evidence="15">
        <text>13-(9Z-hexadecenoyloxy)-octadecanoate + H2O = 13-hydroxy-octadecanoate + (9Z)-hexadecenoate + H(+)</text>
        <dbReference type="Rhea" id="RHEA:52076"/>
        <dbReference type="ChEBI" id="CHEBI:15377"/>
        <dbReference type="ChEBI" id="CHEBI:15378"/>
        <dbReference type="ChEBI" id="CHEBI:32372"/>
        <dbReference type="ChEBI" id="CHEBI:136304"/>
        <dbReference type="ChEBI" id="CHEBI:136315"/>
    </reaction>
    <physiologicalReaction direction="left-to-right" evidence="15">
        <dbReference type="Rhea" id="RHEA:52077"/>
    </physiologicalReaction>
</comment>
<comment type="catalytic activity">
    <reaction evidence="8">
        <text>13-octadecanoyloxy-octadecanoate + H2O = 13-hydroxy-octadecanoate + octadecanoate + H(+)</text>
        <dbReference type="Rhea" id="RHEA:52084"/>
        <dbReference type="ChEBI" id="CHEBI:15377"/>
        <dbReference type="ChEBI" id="CHEBI:15378"/>
        <dbReference type="ChEBI" id="CHEBI:25629"/>
        <dbReference type="ChEBI" id="CHEBI:136304"/>
        <dbReference type="ChEBI" id="CHEBI:136335"/>
    </reaction>
    <physiologicalReaction direction="left-to-right" evidence="8">
        <dbReference type="Rhea" id="RHEA:52085"/>
    </physiologicalReaction>
</comment>
<evidence type="ECO:0000256" key="9">
    <source>
        <dbReference type="ARBA" id="ARBA00047863"/>
    </source>
</evidence>
<evidence type="ECO:0000256" key="12">
    <source>
        <dbReference type="ARBA" id="ARBA00048800"/>
    </source>
</evidence>
<keyword evidence="4" id="KW-0812">Transmembrane</keyword>
<comment type="caution">
    <text evidence="17">The sequence shown here is derived from an EMBL/GenBank/DDBJ whole genome shotgun (WGS) entry which is preliminary data.</text>
</comment>
<comment type="catalytic activity">
    <reaction evidence="12">
        <text>9-(9Z-octadecenoyloxy)-octadecanoate + H2O = 9-hydroxy-octadecanoate + (9Z)-octadecenoate + H(+)</text>
        <dbReference type="Rhea" id="RHEA:52048"/>
        <dbReference type="ChEBI" id="CHEBI:15377"/>
        <dbReference type="ChEBI" id="CHEBI:15378"/>
        <dbReference type="ChEBI" id="CHEBI:30823"/>
        <dbReference type="ChEBI" id="CHEBI:136282"/>
        <dbReference type="ChEBI" id="CHEBI:136286"/>
    </reaction>
    <physiologicalReaction direction="left-to-right" evidence="12">
        <dbReference type="Rhea" id="RHEA:52049"/>
    </physiologicalReaction>
</comment>
<evidence type="ECO:0000256" key="3">
    <source>
        <dbReference type="ARBA" id="ARBA00009300"/>
    </source>
</evidence>
<evidence type="ECO:0000256" key="5">
    <source>
        <dbReference type="ARBA" id="ARBA00022989"/>
    </source>
</evidence>